<evidence type="ECO:0000313" key="2">
    <source>
        <dbReference type="Proteomes" id="UP001148838"/>
    </source>
</evidence>
<dbReference type="EMBL" id="JAJSOF020000003">
    <property type="protein sequence ID" value="KAJ4449256.1"/>
    <property type="molecule type" value="Genomic_DNA"/>
</dbReference>
<reference evidence="1 2" key="1">
    <citation type="journal article" date="2022" name="Allergy">
        <title>Genome assembly and annotation of Periplaneta americana reveal a comprehensive cockroach allergen profile.</title>
        <authorList>
            <person name="Wang L."/>
            <person name="Xiong Q."/>
            <person name="Saelim N."/>
            <person name="Wang L."/>
            <person name="Nong W."/>
            <person name="Wan A.T."/>
            <person name="Shi M."/>
            <person name="Liu X."/>
            <person name="Cao Q."/>
            <person name="Hui J.H.L."/>
            <person name="Sookrung N."/>
            <person name="Leung T.F."/>
            <person name="Tungtrongchitr A."/>
            <person name="Tsui S.K.W."/>
        </authorList>
    </citation>
    <scope>NUCLEOTIDE SEQUENCE [LARGE SCALE GENOMIC DNA]</scope>
    <source>
        <strain evidence="1">PWHHKU_190912</strain>
    </source>
</reference>
<protein>
    <submittedName>
        <fullName evidence="1">Uncharacterized protein</fullName>
    </submittedName>
</protein>
<organism evidence="1 2">
    <name type="scientific">Periplaneta americana</name>
    <name type="common">American cockroach</name>
    <name type="synonym">Blatta americana</name>
    <dbReference type="NCBI Taxonomy" id="6978"/>
    <lineage>
        <taxon>Eukaryota</taxon>
        <taxon>Metazoa</taxon>
        <taxon>Ecdysozoa</taxon>
        <taxon>Arthropoda</taxon>
        <taxon>Hexapoda</taxon>
        <taxon>Insecta</taxon>
        <taxon>Pterygota</taxon>
        <taxon>Neoptera</taxon>
        <taxon>Polyneoptera</taxon>
        <taxon>Dictyoptera</taxon>
        <taxon>Blattodea</taxon>
        <taxon>Blattoidea</taxon>
        <taxon>Blattidae</taxon>
        <taxon>Blattinae</taxon>
        <taxon>Periplaneta</taxon>
    </lineage>
</organism>
<accession>A0ABQ8TT37</accession>
<gene>
    <name evidence="1" type="ORF">ANN_00653</name>
</gene>
<dbReference type="Proteomes" id="UP001148838">
    <property type="component" value="Unassembled WGS sequence"/>
</dbReference>
<sequence>MAVLCEGDSEPAGPLKAIFTTRISKGALRWFQVDIPFTSIVPAEYSVRRVAHDRFGEVLSSALEQSFYWL</sequence>
<proteinExistence type="predicted"/>
<name>A0ABQ8TT37_PERAM</name>
<evidence type="ECO:0000313" key="1">
    <source>
        <dbReference type="EMBL" id="KAJ4449256.1"/>
    </source>
</evidence>
<keyword evidence="2" id="KW-1185">Reference proteome</keyword>
<comment type="caution">
    <text evidence="1">The sequence shown here is derived from an EMBL/GenBank/DDBJ whole genome shotgun (WGS) entry which is preliminary data.</text>
</comment>